<keyword evidence="4" id="KW-1185">Reference proteome</keyword>
<dbReference type="SUPFAM" id="SSF52096">
    <property type="entry name" value="ClpP/crotonase"/>
    <property type="match status" value="1"/>
</dbReference>
<dbReference type="PROSITE" id="PS00166">
    <property type="entry name" value="ENOYL_COA_HYDRATASE"/>
    <property type="match status" value="1"/>
</dbReference>
<dbReference type="InterPro" id="IPR029045">
    <property type="entry name" value="ClpP/crotonase-like_dom_sf"/>
</dbReference>
<dbReference type="EMBL" id="BAAAHU010000073">
    <property type="protein sequence ID" value="GAA1015999.1"/>
    <property type="molecule type" value="Genomic_DNA"/>
</dbReference>
<dbReference type="InterPro" id="IPR018376">
    <property type="entry name" value="Enoyl-CoA_hyd/isom_CS"/>
</dbReference>
<dbReference type="Gene3D" id="3.90.226.10">
    <property type="entry name" value="2-enoyl-CoA Hydratase, Chain A, domain 1"/>
    <property type="match status" value="1"/>
</dbReference>
<dbReference type="InterPro" id="IPR014748">
    <property type="entry name" value="Enoyl-CoA_hydra_C"/>
</dbReference>
<dbReference type="Gene3D" id="1.10.12.10">
    <property type="entry name" value="Lyase 2-enoyl-coa Hydratase, Chain A, domain 2"/>
    <property type="match status" value="1"/>
</dbReference>
<dbReference type="InterPro" id="IPR001753">
    <property type="entry name" value="Enoyl-CoA_hydra/iso"/>
</dbReference>
<organism evidence="3 4">
    <name type="scientific">Streptomyces thermogriseus</name>
    <dbReference type="NCBI Taxonomy" id="75292"/>
    <lineage>
        <taxon>Bacteria</taxon>
        <taxon>Bacillati</taxon>
        <taxon>Actinomycetota</taxon>
        <taxon>Actinomycetes</taxon>
        <taxon>Kitasatosporales</taxon>
        <taxon>Streptomycetaceae</taxon>
        <taxon>Streptomyces</taxon>
    </lineage>
</organism>
<gene>
    <name evidence="3" type="ORF">GCM10009564_50020</name>
</gene>
<dbReference type="PANTHER" id="PTHR43802:SF1">
    <property type="entry name" value="IP11341P-RELATED"/>
    <property type="match status" value="1"/>
</dbReference>
<dbReference type="Proteomes" id="UP001501072">
    <property type="component" value="Unassembled WGS sequence"/>
</dbReference>
<proteinExistence type="inferred from homology"/>
<protein>
    <submittedName>
        <fullName evidence="3">Enoyl-CoA hydratase-related protein</fullName>
    </submittedName>
</protein>
<comment type="caution">
    <text evidence="3">The sequence shown here is derived from an EMBL/GenBank/DDBJ whole genome shotgun (WGS) entry which is preliminary data.</text>
</comment>
<accession>A0ABN1T5T1</accession>
<comment type="similarity">
    <text evidence="1 2">Belongs to the enoyl-CoA hydratase/isomerase family.</text>
</comment>
<name>A0ABN1T5T1_9ACTN</name>
<evidence type="ECO:0000256" key="1">
    <source>
        <dbReference type="ARBA" id="ARBA00005254"/>
    </source>
</evidence>
<reference evidence="3 4" key="1">
    <citation type="journal article" date="2019" name="Int. J. Syst. Evol. Microbiol.">
        <title>The Global Catalogue of Microorganisms (GCM) 10K type strain sequencing project: providing services to taxonomists for standard genome sequencing and annotation.</title>
        <authorList>
            <consortium name="The Broad Institute Genomics Platform"/>
            <consortium name="The Broad Institute Genome Sequencing Center for Infectious Disease"/>
            <person name="Wu L."/>
            <person name="Ma J."/>
        </authorList>
    </citation>
    <scope>NUCLEOTIDE SEQUENCE [LARGE SCALE GENOMIC DNA]</scope>
    <source>
        <strain evidence="3 4">JCM 11269</strain>
    </source>
</reference>
<evidence type="ECO:0000313" key="4">
    <source>
        <dbReference type="Proteomes" id="UP001501072"/>
    </source>
</evidence>
<dbReference type="PANTHER" id="PTHR43802">
    <property type="entry name" value="ENOYL-COA HYDRATASE"/>
    <property type="match status" value="1"/>
</dbReference>
<evidence type="ECO:0000313" key="3">
    <source>
        <dbReference type="EMBL" id="GAA1015999.1"/>
    </source>
</evidence>
<evidence type="ECO:0000256" key="2">
    <source>
        <dbReference type="RuleBase" id="RU003707"/>
    </source>
</evidence>
<sequence>MTDTVLYEVSDGLATITLNRPEAMNALNVATKVALRDAARSAAEDDTVRAVLLTAAGDRAFCVGQDLKEHIKLLTADRETGSGQVMGTVREHYNPIVRALAGAPKPVVAAVNGVAAGAGFGFALAADYRIVADTASFNTSFAGVALTADSGISWTLPRVVGPSRATDLLLFPRTIGAQEALELGIANRVVPAAELRAEAEKVARTLAEGPTLAYAALKESVAYGLTHSLEETLQKEDELQTRAGLSEDHTIAVQAFVNKEKPKYLGRCASRLVTRRRSAVPRATSIRFGVTRMVTRERKRPGPEDGR</sequence>
<dbReference type="CDD" id="cd06558">
    <property type="entry name" value="crotonase-like"/>
    <property type="match status" value="1"/>
</dbReference>
<dbReference type="Pfam" id="PF00378">
    <property type="entry name" value="ECH_1"/>
    <property type="match status" value="1"/>
</dbReference>